<evidence type="ECO:0000256" key="9">
    <source>
        <dbReference type="SAM" id="SignalP"/>
    </source>
</evidence>
<dbReference type="InterPro" id="IPR017853">
    <property type="entry name" value="GH"/>
</dbReference>
<dbReference type="PRINTS" id="PR00740">
    <property type="entry name" value="GLHYDRLASE27"/>
</dbReference>
<evidence type="ECO:0000313" key="11">
    <source>
        <dbReference type="EMBL" id="KAJ4393101.1"/>
    </source>
</evidence>
<evidence type="ECO:0000256" key="4">
    <source>
        <dbReference type="ARBA" id="ARBA00012755"/>
    </source>
</evidence>
<organism evidence="11 12">
    <name type="scientific">Gnomoniopsis smithogilvyi</name>
    <dbReference type="NCBI Taxonomy" id="1191159"/>
    <lineage>
        <taxon>Eukaryota</taxon>
        <taxon>Fungi</taxon>
        <taxon>Dikarya</taxon>
        <taxon>Ascomycota</taxon>
        <taxon>Pezizomycotina</taxon>
        <taxon>Sordariomycetes</taxon>
        <taxon>Sordariomycetidae</taxon>
        <taxon>Diaporthales</taxon>
        <taxon>Gnomoniaceae</taxon>
        <taxon>Gnomoniopsis</taxon>
    </lineage>
</organism>
<keyword evidence="5 9" id="KW-0732">Signal</keyword>
<keyword evidence="6 8" id="KW-0378">Hydrolase</keyword>
<feature type="signal peptide" evidence="9">
    <location>
        <begin position="1"/>
        <end position="17"/>
    </location>
</feature>
<evidence type="ECO:0000259" key="10">
    <source>
        <dbReference type="Pfam" id="PF17801"/>
    </source>
</evidence>
<dbReference type="Pfam" id="PF16499">
    <property type="entry name" value="Melibiase_2"/>
    <property type="match status" value="1"/>
</dbReference>
<evidence type="ECO:0000313" key="12">
    <source>
        <dbReference type="Proteomes" id="UP001140453"/>
    </source>
</evidence>
<comment type="caution">
    <text evidence="11">The sequence shown here is derived from an EMBL/GenBank/DDBJ whole genome shotgun (WGS) entry which is preliminary data.</text>
</comment>
<comment type="function">
    <text evidence="2">Hydrolyzes a variety of simple alpha-D-galactoside as well as more complex molecules such as oligosaccharides and polysaccharides.</text>
</comment>
<evidence type="ECO:0000256" key="3">
    <source>
        <dbReference type="ARBA" id="ARBA00009743"/>
    </source>
</evidence>
<dbReference type="Pfam" id="PF17801">
    <property type="entry name" value="Melibiase_C"/>
    <property type="match status" value="1"/>
</dbReference>
<sequence length="432" mass="47320">MRGPLTIILALLGAVNCQDGSASSSKSTDDPLPSNGLALTPPMGWSSWNFFGPNINESLILATIDFFNSSGLQAAGYEFINVDDGWQKYPGNRSDNPGPLQADSVKFPRGIPYLADYAHSKGLKLGIYSGPGETTCAGYTGTLEGDEDEDAATFASWGIDHLKYDMCCWRGIDAAVDLVKGDVRRMALGLRATGRDIVLHACDCGWADIWTWARDEGANQWRIGQDISDDFNYPGFREDYYFDVLDMLDVGTNQSMAPYAGPGGWNDYDMLVVGLDGKSLELVGAGASNVEYRAHFSMWCMVSSPLLIGTDVTALSAYDLETLTNAEVIAINQDPAGSAATVVYEEENNTLQYWARTLNDTSVAVAFLNRGSETRLMSLDIQEYLEVEWRSYIVRDLWAHDEQGPLNLPAISAEVLPHEAKIFKLTPVTEYG</sequence>
<evidence type="ECO:0000256" key="8">
    <source>
        <dbReference type="RuleBase" id="RU361168"/>
    </source>
</evidence>
<accession>A0A9W9CY16</accession>
<dbReference type="Gene3D" id="2.60.40.1180">
    <property type="entry name" value="Golgi alpha-mannosidase II"/>
    <property type="match status" value="1"/>
</dbReference>
<evidence type="ECO:0000256" key="2">
    <source>
        <dbReference type="ARBA" id="ARBA00003969"/>
    </source>
</evidence>
<dbReference type="SUPFAM" id="SSF51445">
    <property type="entry name" value="(Trans)glycosidases"/>
    <property type="match status" value="1"/>
</dbReference>
<dbReference type="GO" id="GO:0005975">
    <property type="term" value="P:carbohydrate metabolic process"/>
    <property type="evidence" value="ECO:0007669"/>
    <property type="project" value="InterPro"/>
</dbReference>
<evidence type="ECO:0000256" key="5">
    <source>
        <dbReference type="ARBA" id="ARBA00022729"/>
    </source>
</evidence>
<comment type="similarity">
    <text evidence="3 8">Belongs to the glycosyl hydrolase 27 family.</text>
</comment>
<dbReference type="EMBL" id="JAPEVB010000002">
    <property type="protein sequence ID" value="KAJ4393101.1"/>
    <property type="molecule type" value="Genomic_DNA"/>
</dbReference>
<dbReference type="CDD" id="cd14792">
    <property type="entry name" value="GH27"/>
    <property type="match status" value="1"/>
</dbReference>
<evidence type="ECO:0000256" key="7">
    <source>
        <dbReference type="ARBA" id="ARBA00023295"/>
    </source>
</evidence>
<dbReference type="AlphaFoldDB" id="A0A9W9CY16"/>
<dbReference type="InterPro" id="IPR002241">
    <property type="entry name" value="Glyco_hydro_27"/>
</dbReference>
<reference evidence="11" key="1">
    <citation type="submission" date="2022-10" db="EMBL/GenBank/DDBJ databases">
        <title>Tapping the CABI collections for fungal endophytes: first genome assemblies for Collariella, Neodidymelliopsis, Ascochyta clinopodiicola, Didymella pomorum, Didymosphaeria variabile, Neocosmospora piperis and Neocucurbitaria cava.</title>
        <authorList>
            <person name="Hill R."/>
        </authorList>
    </citation>
    <scope>NUCLEOTIDE SEQUENCE</scope>
    <source>
        <strain evidence="11">IMI 355082</strain>
    </source>
</reference>
<keyword evidence="7 8" id="KW-0326">Glycosidase</keyword>
<proteinExistence type="inferred from homology"/>
<dbReference type="FunFam" id="3.20.20.70:FF:000286">
    <property type="entry name" value="Alpha-galactosidase"/>
    <property type="match status" value="1"/>
</dbReference>
<dbReference type="Gene3D" id="3.20.20.70">
    <property type="entry name" value="Aldolase class I"/>
    <property type="match status" value="1"/>
</dbReference>
<keyword evidence="8" id="KW-1015">Disulfide bond</keyword>
<dbReference type="EC" id="3.2.1.22" evidence="4 8"/>
<evidence type="ECO:0000256" key="6">
    <source>
        <dbReference type="ARBA" id="ARBA00022801"/>
    </source>
</evidence>
<dbReference type="SUPFAM" id="SSF51011">
    <property type="entry name" value="Glycosyl hydrolase domain"/>
    <property type="match status" value="1"/>
</dbReference>
<keyword evidence="12" id="KW-1185">Reference proteome</keyword>
<dbReference type="InterPro" id="IPR013785">
    <property type="entry name" value="Aldolase_TIM"/>
</dbReference>
<protein>
    <recommendedName>
        <fullName evidence="4 8">Alpha-galactosidase</fullName>
        <ecNumber evidence="4 8">3.2.1.22</ecNumber>
    </recommendedName>
    <alternativeName>
        <fullName evidence="8">Melibiase</fullName>
    </alternativeName>
</protein>
<dbReference type="GO" id="GO:0004557">
    <property type="term" value="F:alpha-galactosidase activity"/>
    <property type="evidence" value="ECO:0007669"/>
    <property type="project" value="UniProtKB-EC"/>
</dbReference>
<dbReference type="InterPro" id="IPR000111">
    <property type="entry name" value="Glyco_hydro_27/36_CS"/>
</dbReference>
<comment type="catalytic activity">
    <reaction evidence="1 8">
        <text>Hydrolysis of terminal, non-reducing alpha-D-galactose residues in alpha-D-galactosides, including galactose oligosaccharides, galactomannans and galactolipids.</text>
        <dbReference type="EC" id="3.2.1.22"/>
    </reaction>
</comment>
<dbReference type="PANTHER" id="PTHR11452">
    <property type="entry name" value="ALPHA-GALACTOSIDASE/ALPHA-N-ACETYLGALACTOSAMINIDASE"/>
    <property type="match status" value="1"/>
</dbReference>
<evidence type="ECO:0000256" key="1">
    <source>
        <dbReference type="ARBA" id="ARBA00001255"/>
    </source>
</evidence>
<dbReference type="InterPro" id="IPR013780">
    <property type="entry name" value="Glyco_hydro_b"/>
</dbReference>
<dbReference type="PROSITE" id="PS00512">
    <property type="entry name" value="ALPHA_GALACTOSIDASE"/>
    <property type="match status" value="1"/>
</dbReference>
<name>A0A9W9CY16_9PEZI</name>
<dbReference type="OrthoDB" id="5795902at2759"/>
<feature type="domain" description="Alpha galactosidase C-terminal" evidence="10">
    <location>
        <begin position="349"/>
        <end position="425"/>
    </location>
</feature>
<gene>
    <name evidence="11" type="ORF">N0V93_002308</name>
</gene>
<dbReference type="Proteomes" id="UP001140453">
    <property type="component" value="Unassembled WGS sequence"/>
</dbReference>
<dbReference type="InterPro" id="IPR041233">
    <property type="entry name" value="Melibiase_C"/>
</dbReference>
<feature type="chain" id="PRO_5040962191" description="Alpha-galactosidase" evidence="9">
    <location>
        <begin position="18"/>
        <end position="432"/>
    </location>
</feature>
<dbReference type="PANTHER" id="PTHR11452:SF75">
    <property type="entry name" value="ALPHA-GALACTOSIDASE MEL1"/>
    <property type="match status" value="1"/>
</dbReference>